<protein>
    <submittedName>
        <fullName evidence="2">Uncharacterized protein</fullName>
    </submittedName>
</protein>
<feature type="compositionally biased region" description="Basic and acidic residues" evidence="1">
    <location>
        <begin position="1"/>
        <end position="11"/>
    </location>
</feature>
<feature type="region of interest" description="Disordered" evidence="1">
    <location>
        <begin position="1"/>
        <end position="43"/>
    </location>
</feature>
<gene>
    <name evidence="2" type="ORF">PMIN01_08613</name>
</gene>
<sequence length="410" mass="43983">MASMRQFRDTRAQSPASARAASKIKHESNNCRSGSVDMQGDADGSQQLFKSCERDCAAARQLDAQEAGERALEGARKFGSGRRCSLRALESTRSDGAARRSALGDLRRRTGVGRWARRGDWQRDQAAAWARHSDLSMGGVEGSGSRNTQGKSWGGATGRSQDIATADGCVGEGEVAVKAKAGGNWVGACAAVAAWWPLGPHASNELHSPLHTAPTHKTPHNTTTAHSALRPSAGPPRHWPRARAVNCARVLLPPANTREHPNRHEDVAMSSGANVKADAKFTRLAASGTAWPVPRAPALTAPTLVNPRPLPLPAPCNTSETHSGRASVWAALAIDSTRPTVRENEQDALPANRLRMPLPFALFRPRPPAGDRLDSFPPEATSWRQHWTALDIASHHLALLCRSSHAEQRG</sequence>
<feature type="region of interest" description="Disordered" evidence="1">
    <location>
        <begin position="206"/>
        <end position="238"/>
    </location>
</feature>
<evidence type="ECO:0000313" key="2">
    <source>
        <dbReference type="EMBL" id="KAF9732931.1"/>
    </source>
</evidence>
<proteinExistence type="predicted"/>
<dbReference type="AlphaFoldDB" id="A0A9P6GD17"/>
<accession>A0A9P6GD17</accession>
<evidence type="ECO:0000256" key="1">
    <source>
        <dbReference type="SAM" id="MobiDB-lite"/>
    </source>
</evidence>
<evidence type="ECO:0000313" key="3">
    <source>
        <dbReference type="Proteomes" id="UP000756921"/>
    </source>
</evidence>
<keyword evidence="3" id="KW-1185">Reference proteome</keyword>
<dbReference type="OrthoDB" id="10557787at2759"/>
<dbReference type="EMBL" id="WJXW01000009">
    <property type="protein sequence ID" value="KAF9732931.1"/>
    <property type="molecule type" value="Genomic_DNA"/>
</dbReference>
<feature type="region of interest" description="Disordered" evidence="1">
    <location>
        <begin position="134"/>
        <end position="160"/>
    </location>
</feature>
<comment type="caution">
    <text evidence="2">The sequence shown here is derived from an EMBL/GenBank/DDBJ whole genome shotgun (WGS) entry which is preliminary data.</text>
</comment>
<reference evidence="2" key="1">
    <citation type="journal article" date="2020" name="Mol. Plant Microbe Interact.">
        <title>Genome Sequence of the Biocontrol Agent Coniothyrium minitans strain Conio (IMI 134523).</title>
        <authorList>
            <person name="Patel D."/>
            <person name="Shittu T.A."/>
            <person name="Baroncelli R."/>
            <person name="Muthumeenakshi S."/>
            <person name="Osborne T.H."/>
            <person name="Janganan T.K."/>
            <person name="Sreenivasaprasad S."/>
        </authorList>
    </citation>
    <scope>NUCLEOTIDE SEQUENCE</scope>
    <source>
        <strain evidence="2">Conio</strain>
    </source>
</reference>
<organism evidence="2 3">
    <name type="scientific">Paraphaeosphaeria minitans</name>
    <dbReference type="NCBI Taxonomy" id="565426"/>
    <lineage>
        <taxon>Eukaryota</taxon>
        <taxon>Fungi</taxon>
        <taxon>Dikarya</taxon>
        <taxon>Ascomycota</taxon>
        <taxon>Pezizomycotina</taxon>
        <taxon>Dothideomycetes</taxon>
        <taxon>Pleosporomycetidae</taxon>
        <taxon>Pleosporales</taxon>
        <taxon>Massarineae</taxon>
        <taxon>Didymosphaeriaceae</taxon>
        <taxon>Paraphaeosphaeria</taxon>
    </lineage>
</organism>
<name>A0A9P6GD17_9PLEO</name>
<feature type="compositionally biased region" description="Low complexity" evidence="1">
    <location>
        <begin position="12"/>
        <end position="21"/>
    </location>
</feature>
<dbReference type="Proteomes" id="UP000756921">
    <property type="component" value="Unassembled WGS sequence"/>
</dbReference>